<dbReference type="OrthoDB" id="6593491at2759"/>
<sequence>MLLDKFLIIYGCYFHLYQSLWRQVQNKALPFLPIRDIIEGFKYISENSTVNFVPILNYFELNNIGRIKQGERSKPRFDIALLNVNERVHLNLPLRNNDVESWHSRIKPDARQNLTVSK</sequence>
<name>A0A813W1E8_9BILA</name>
<organism evidence="1 2">
    <name type="scientific">Brachionus calyciflorus</name>
    <dbReference type="NCBI Taxonomy" id="104777"/>
    <lineage>
        <taxon>Eukaryota</taxon>
        <taxon>Metazoa</taxon>
        <taxon>Spiralia</taxon>
        <taxon>Gnathifera</taxon>
        <taxon>Rotifera</taxon>
        <taxon>Eurotatoria</taxon>
        <taxon>Monogononta</taxon>
        <taxon>Pseudotrocha</taxon>
        <taxon>Ploima</taxon>
        <taxon>Brachionidae</taxon>
        <taxon>Brachionus</taxon>
    </lineage>
</organism>
<accession>A0A813W1E8</accession>
<reference evidence="1" key="1">
    <citation type="submission" date="2021-02" db="EMBL/GenBank/DDBJ databases">
        <authorList>
            <person name="Nowell W R."/>
        </authorList>
    </citation>
    <scope>NUCLEOTIDE SEQUENCE</scope>
    <source>
        <strain evidence="1">Ploen Becks lab</strain>
    </source>
</reference>
<dbReference type="AlphaFoldDB" id="A0A813W1E8"/>
<comment type="caution">
    <text evidence="1">The sequence shown here is derived from an EMBL/GenBank/DDBJ whole genome shotgun (WGS) entry which is preliminary data.</text>
</comment>
<dbReference type="Proteomes" id="UP000663879">
    <property type="component" value="Unassembled WGS sequence"/>
</dbReference>
<keyword evidence="2" id="KW-1185">Reference proteome</keyword>
<dbReference type="EMBL" id="CAJNOC010001261">
    <property type="protein sequence ID" value="CAF0849443.1"/>
    <property type="molecule type" value="Genomic_DNA"/>
</dbReference>
<evidence type="ECO:0000313" key="2">
    <source>
        <dbReference type="Proteomes" id="UP000663879"/>
    </source>
</evidence>
<proteinExistence type="predicted"/>
<gene>
    <name evidence="1" type="ORF">OXX778_LOCUS8871</name>
</gene>
<evidence type="ECO:0000313" key="1">
    <source>
        <dbReference type="EMBL" id="CAF0849443.1"/>
    </source>
</evidence>
<protein>
    <submittedName>
        <fullName evidence="1">Uncharacterized protein</fullName>
    </submittedName>
</protein>